<evidence type="ECO:0000313" key="1">
    <source>
        <dbReference type="EMBL" id="CAJ73153.1"/>
    </source>
</evidence>
<evidence type="ECO:0000313" key="2">
    <source>
        <dbReference type="EMBL" id="QII13044.1"/>
    </source>
</evidence>
<name>Q1Q6F9_KUEST</name>
<dbReference type="AlphaFoldDB" id="Q1Q6F9"/>
<gene>
    <name evidence="2" type="ORF">KsCSTR_36650</name>
    <name evidence="1" type="ORF">kuste2407</name>
</gene>
<dbReference type="Proteomes" id="UP000501926">
    <property type="component" value="Chromosome"/>
</dbReference>
<reference evidence="2 3" key="3">
    <citation type="submission" date="2020-02" db="EMBL/GenBank/DDBJ databases">
        <title>Newly sequenced genome of strain CSTR1 showed variability in Candidatus Kuenenia stuttgartiensis genomes.</title>
        <authorList>
            <person name="Ding C."/>
            <person name="Adrian L."/>
        </authorList>
    </citation>
    <scope>NUCLEOTIDE SEQUENCE [LARGE SCALE GENOMIC DNA]</scope>
    <source>
        <strain evidence="2 3">CSTR1</strain>
    </source>
</reference>
<protein>
    <submittedName>
        <fullName evidence="1">Uncharacterized protein</fullName>
    </submittedName>
</protein>
<organism evidence="1">
    <name type="scientific">Kuenenia stuttgartiensis</name>
    <dbReference type="NCBI Taxonomy" id="174633"/>
    <lineage>
        <taxon>Bacteria</taxon>
        <taxon>Pseudomonadati</taxon>
        <taxon>Planctomycetota</taxon>
        <taxon>Candidatus Brocadiia</taxon>
        <taxon>Candidatus Brocadiales</taxon>
        <taxon>Candidatus Brocadiaceae</taxon>
        <taxon>Candidatus Kuenenia</taxon>
    </lineage>
</organism>
<sequence>MWNTVQSANCRLWTVEGRNYYKKHNLLRSYINYSYCDELSYTILKGFTKCDLRNAITIYVNKS</sequence>
<reference evidence="1" key="1">
    <citation type="journal article" date="2006" name="Nature">
        <title>Deciphering the evolution and metabolism of an anammox bacterium from a community genome.</title>
        <authorList>
            <person name="Strous M."/>
            <person name="Pelletier E."/>
            <person name="Mangenot S."/>
            <person name="Rattei T."/>
            <person name="Lehner A."/>
            <person name="Taylor M.W."/>
            <person name="Horn M."/>
            <person name="Daims H."/>
            <person name="Bartol-Mavel D."/>
            <person name="Wincker P."/>
            <person name="Barbe V."/>
            <person name="Fonknechten N."/>
            <person name="Vallenet D."/>
            <person name="Segurens B."/>
            <person name="Schenowitz-Truong C."/>
            <person name="Medigue C."/>
            <person name="Collingro A."/>
            <person name="Snel B."/>
            <person name="Dutilh B.E."/>
            <person name="OpDenCamp H.J.M."/>
            <person name="vanDerDrift C."/>
            <person name="Cirpus I."/>
            <person name="vanDePas-Schoonen K.T."/>
            <person name="Harhangi H.R."/>
            <person name="vanNiftrik L."/>
            <person name="Schmid M."/>
            <person name="Keltjens J."/>
            <person name="vanDeVossenberg J."/>
            <person name="Kartal B."/>
            <person name="Meier H."/>
            <person name="Frishman D."/>
            <person name="Huynen M.A."/>
            <person name="Mewes H."/>
            <person name="Weissenbach J."/>
            <person name="Jetten M.S.M."/>
            <person name="Wagner M."/>
            <person name="LePaslier D."/>
        </authorList>
    </citation>
    <scope>NUCLEOTIDE SEQUENCE</scope>
</reference>
<evidence type="ECO:0000313" key="3">
    <source>
        <dbReference type="Proteomes" id="UP000501926"/>
    </source>
</evidence>
<proteinExistence type="predicted"/>
<dbReference type="EMBL" id="CT573071">
    <property type="protein sequence ID" value="CAJ73153.1"/>
    <property type="molecule type" value="Genomic_DNA"/>
</dbReference>
<reference evidence="1" key="2">
    <citation type="submission" date="2006-01" db="EMBL/GenBank/DDBJ databases">
        <authorList>
            <person name="Genoscope"/>
        </authorList>
    </citation>
    <scope>NUCLEOTIDE SEQUENCE</scope>
</reference>
<accession>Q1Q6F9</accession>
<dbReference type="EMBL" id="CP049055">
    <property type="protein sequence ID" value="QII13044.1"/>
    <property type="molecule type" value="Genomic_DNA"/>
</dbReference>